<dbReference type="Proteomes" id="UP000199120">
    <property type="component" value="Unassembled WGS sequence"/>
</dbReference>
<dbReference type="EMBL" id="FOAJ01000006">
    <property type="protein sequence ID" value="SEL29155.1"/>
    <property type="molecule type" value="Genomic_DNA"/>
</dbReference>
<keyword evidence="2" id="KW-0560">Oxidoreductase</keyword>
<dbReference type="OrthoDB" id="9810734at2"/>
<sequence>MRMTDNTILITGGTSGIGLELAQQFIALGNDVIVVGRNPARLDALRVSHPKLHVLRGDVGDPRSVAALYEQVAGAFPDLNVLVNSAGIMRKIDLQRPDFDLADVTREVEANLNGTIWMDVQFLAHLKQKQNAAIVNVSSGLAFVPMPIAPVYCATKAAIHAFTLSLRVQLRNTPVKVFELAPPGTDTPLFHGEFAADDGGGIKPMAVDVLARHAIDGMRRDVLEIRPGLANVLKLGSRIAPNFMLAQTSRSVDAMHGNAGSRRA</sequence>
<dbReference type="PROSITE" id="PS00061">
    <property type="entry name" value="ADH_SHORT"/>
    <property type="match status" value="1"/>
</dbReference>
<dbReference type="RefSeq" id="WP_090550766.1">
    <property type="nucleotide sequence ID" value="NZ_FNSR01000002.1"/>
</dbReference>
<dbReference type="PANTHER" id="PTHR44196:SF1">
    <property type="entry name" value="DEHYDROGENASE_REDUCTASE SDR FAMILY MEMBER 7B"/>
    <property type="match status" value="1"/>
</dbReference>
<evidence type="ECO:0000313" key="6">
    <source>
        <dbReference type="Proteomes" id="UP000199120"/>
    </source>
</evidence>
<organism evidence="5 6">
    <name type="scientific">Paraburkholderia caballeronis</name>
    <dbReference type="NCBI Taxonomy" id="416943"/>
    <lineage>
        <taxon>Bacteria</taxon>
        <taxon>Pseudomonadati</taxon>
        <taxon>Pseudomonadota</taxon>
        <taxon>Betaproteobacteria</taxon>
        <taxon>Burkholderiales</taxon>
        <taxon>Burkholderiaceae</taxon>
        <taxon>Paraburkholderia</taxon>
    </lineage>
</organism>
<protein>
    <submittedName>
        <fullName evidence="5">Uncharacterized oxidoreductase</fullName>
    </submittedName>
</protein>
<comment type="similarity">
    <text evidence="1 3">Belongs to the short-chain dehydrogenases/reductases (SDR) family.</text>
</comment>
<dbReference type="Gene3D" id="3.40.50.720">
    <property type="entry name" value="NAD(P)-binding Rossmann-like Domain"/>
    <property type="match status" value="1"/>
</dbReference>
<name>A0A1H7P1P3_9BURK</name>
<dbReference type="InterPro" id="IPR057326">
    <property type="entry name" value="KR_dom"/>
</dbReference>
<reference evidence="6" key="1">
    <citation type="submission" date="2016-10" db="EMBL/GenBank/DDBJ databases">
        <authorList>
            <person name="Varghese N."/>
            <person name="Submissions S."/>
        </authorList>
    </citation>
    <scope>NUCLEOTIDE SEQUENCE [LARGE SCALE GENOMIC DNA]</scope>
    <source>
        <strain evidence="6">LMG 26416</strain>
    </source>
</reference>
<gene>
    <name evidence="5" type="ORF">SAMN05192542_106168</name>
</gene>
<dbReference type="GO" id="GO:0016491">
    <property type="term" value="F:oxidoreductase activity"/>
    <property type="evidence" value="ECO:0007669"/>
    <property type="project" value="UniProtKB-KW"/>
</dbReference>
<evidence type="ECO:0000256" key="1">
    <source>
        <dbReference type="ARBA" id="ARBA00006484"/>
    </source>
</evidence>
<dbReference type="PRINTS" id="PR00080">
    <property type="entry name" value="SDRFAMILY"/>
</dbReference>
<dbReference type="GO" id="GO:0016020">
    <property type="term" value="C:membrane"/>
    <property type="evidence" value="ECO:0007669"/>
    <property type="project" value="TreeGrafter"/>
</dbReference>
<dbReference type="CDD" id="cd05370">
    <property type="entry name" value="SDR_c2"/>
    <property type="match status" value="1"/>
</dbReference>
<dbReference type="AlphaFoldDB" id="A0A1H7P1P3"/>
<evidence type="ECO:0000313" key="5">
    <source>
        <dbReference type="EMBL" id="SEL29155.1"/>
    </source>
</evidence>
<dbReference type="PRINTS" id="PR00081">
    <property type="entry name" value="GDHRDH"/>
</dbReference>
<evidence type="ECO:0000259" key="4">
    <source>
        <dbReference type="SMART" id="SM00822"/>
    </source>
</evidence>
<dbReference type="InterPro" id="IPR002347">
    <property type="entry name" value="SDR_fam"/>
</dbReference>
<evidence type="ECO:0000256" key="3">
    <source>
        <dbReference type="RuleBase" id="RU000363"/>
    </source>
</evidence>
<dbReference type="SUPFAM" id="SSF51735">
    <property type="entry name" value="NAD(P)-binding Rossmann-fold domains"/>
    <property type="match status" value="1"/>
</dbReference>
<dbReference type="InterPro" id="IPR036291">
    <property type="entry name" value="NAD(P)-bd_dom_sf"/>
</dbReference>
<dbReference type="STRING" id="416943.SAMN05445871_5300"/>
<accession>A0A1H7P1P3</accession>
<dbReference type="SMART" id="SM00822">
    <property type="entry name" value="PKS_KR"/>
    <property type="match status" value="1"/>
</dbReference>
<dbReference type="PANTHER" id="PTHR44196">
    <property type="entry name" value="DEHYDROGENASE/REDUCTASE SDR FAMILY MEMBER 7B"/>
    <property type="match status" value="1"/>
</dbReference>
<evidence type="ECO:0000256" key="2">
    <source>
        <dbReference type="ARBA" id="ARBA00023002"/>
    </source>
</evidence>
<keyword evidence="6" id="KW-1185">Reference proteome</keyword>
<proteinExistence type="inferred from homology"/>
<dbReference type="Pfam" id="PF00106">
    <property type="entry name" value="adh_short"/>
    <property type="match status" value="1"/>
</dbReference>
<feature type="domain" description="Ketoreductase" evidence="4">
    <location>
        <begin position="6"/>
        <end position="205"/>
    </location>
</feature>
<dbReference type="InterPro" id="IPR020904">
    <property type="entry name" value="Sc_DH/Rdtase_CS"/>
</dbReference>